<reference evidence="2" key="1">
    <citation type="submission" date="2018-08" db="EMBL/GenBank/DDBJ databases">
        <authorList>
            <person name="Chevrot R."/>
        </authorList>
    </citation>
    <scope>NUCLEOTIDE SEQUENCE [LARGE SCALE GENOMIC DNA]</scope>
</reference>
<dbReference type="Proteomes" id="UP000304148">
    <property type="component" value="Chromosome"/>
</dbReference>
<sequence length="104" mass="11650">MAAICKEQDESAAVHWFRYICHIRAAAWPHRRDEVADGSGIRDHVSADLYPCSTISVQIEGSEREKVQSSANSYDYPGSAIFSYHRVSASLVPGVHIREPYRSV</sequence>
<organism evidence="1 2">
    <name type="scientific">Paenibacillus alvei</name>
    <name type="common">Bacillus alvei</name>
    <dbReference type="NCBI Taxonomy" id="44250"/>
    <lineage>
        <taxon>Bacteria</taxon>
        <taxon>Bacillati</taxon>
        <taxon>Bacillota</taxon>
        <taxon>Bacilli</taxon>
        <taxon>Bacillales</taxon>
        <taxon>Paenibacillaceae</taxon>
        <taxon>Paenibacillus</taxon>
    </lineage>
</organism>
<dbReference type="EMBL" id="LS992241">
    <property type="protein sequence ID" value="SYX87108.1"/>
    <property type="molecule type" value="Genomic_DNA"/>
</dbReference>
<dbReference type="AlphaFoldDB" id="A0A383RJ90"/>
<evidence type="ECO:0000313" key="1">
    <source>
        <dbReference type="EMBL" id="SYX87108.1"/>
    </source>
</evidence>
<name>A0A383RJ90_PAEAL</name>
<accession>A0A383RJ90</accession>
<protein>
    <submittedName>
        <fullName evidence="1">Uncharacterized protein</fullName>
    </submittedName>
</protein>
<evidence type="ECO:0000313" key="2">
    <source>
        <dbReference type="Proteomes" id="UP000304148"/>
    </source>
</evidence>
<proteinExistence type="predicted"/>
<gene>
    <name evidence="1" type="ORF">PBLR_15537</name>
</gene>